<organism evidence="10 11">
    <name type="scientific">Granulimonas faecalis</name>
    <dbReference type="NCBI Taxonomy" id="2894155"/>
    <lineage>
        <taxon>Bacteria</taxon>
        <taxon>Bacillati</taxon>
        <taxon>Actinomycetota</taxon>
        <taxon>Coriobacteriia</taxon>
        <taxon>Coriobacteriales</taxon>
        <taxon>Kribbibacteriaceae</taxon>
        <taxon>Granulimonas</taxon>
    </lineage>
</organism>
<gene>
    <name evidence="10" type="ORF">ATOP_17320</name>
</gene>
<evidence type="ECO:0000256" key="8">
    <source>
        <dbReference type="SAM" id="Phobius"/>
    </source>
</evidence>
<feature type="domain" description="Bacterial sugar transferase" evidence="9">
    <location>
        <begin position="28"/>
        <end position="217"/>
    </location>
</feature>
<dbReference type="AlphaFoldDB" id="A0AAV5B3K2"/>
<comment type="subcellular location">
    <subcellularLocation>
        <location evidence="1">Cell membrane</location>
    </subcellularLocation>
</comment>
<keyword evidence="7 8" id="KW-0472">Membrane</keyword>
<evidence type="ECO:0000256" key="2">
    <source>
        <dbReference type="ARBA" id="ARBA00006464"/>
    </source>
</evidence>
<dbReference type="InterPro" id="IPR003362">
    <property type="entry name" value="Bact_transf"/>
</dbReference>
<evidence type="ECO:0000256" key="4">
    <source>
        <dbReference type="ARBA" id="ARBA00022679"/>
    </source>
</evidence>
<dbReference type="PANTHER" id="PTHR30576">
    <property type="entry name" value="COLANIC BIOSYNTHESIS UDP-GLUCOSE LIPID CARRIER TRANSFERASE"/>
    <property type="match status" value="1"/>
</dbReference>
<dbReference type="Pfam" id="PF02397">
    <property type="entry name" value="Bac_transf"/>
    <property type="match status" value="1"/>
</dbReference>
<evidence type="ECO:0000256" key="3">
    <source>
        <dbReference type="ARBA" id="ARBA00022475"/>
    </source>
</evidence>
<dbReference type="GO" id="GO:0005886">
    <property type="term" value="C:plasma membrane"/>
    <property type="evidence" value="ECO:0007669"/>
    <property type="project" value="UniProtKB-SubCell"/>
</dbReference>
<comment type="similarity">
    <text evidence="2">Belongs to the bacterial sugar transferase family.</text>
</comment>
<protein>
    <submittedName>
        <fullName evidence="10">Exopolysaccharide biosynthesis protein</fullName>
    </submittedName>
</protein>
<dbReference type="PANTHER" id="PTHR30576:SF4">
    <property type="entry name" value="UNDECAPRENYL-PHOSPHATE GALACTOSE PHOSPHOTRANSFERASE"/>
    <property type="match status" value="1"/>
</dbReference>
<evidence type="ECO:0000256" key="6">
    <source>
        <dbReference type="ARBA" id="ARBA00022989"/>
    </source>
</evidence>
<keyword evidence="3" id="KW-1003">Cell membrane</keyword>
<evidence type="ECO:0000256" key="5">
    <source>
        <dbReference type="ARBA" id="ARBA00022692"/>
    </source>
</evidence>
<evidence type="ECO:0000256" key="7">
    <source>
        <dbReference type="ARBA" id="ARBA00023136"/>
    </source>
</evidence>
<dbReference type="EMBL" id="BQKC01000001">
    <property type="protein sequence ID" value="GJM56077.1"/>
    <property type="molecule type" value="Genomic_DNA"/>
</dbReference>
<comment type="caution">
    <text evidence="10">The sequence shown here is derived from an EMBL/GenBank/DDBJ whole genome shotgun (WGS) entry which is preliminary data.</text>
</comment>
<proteinExistence type="inferred from homology"/>
<evidence type="ECO:0000313" key="10">
    <source>
        <dbReference type="EMBL" id="GJM56077.1"/>
    </source>
</evidence>
<evidence type="ECO:0000256" key="1">
    <source>
        <dbReference type="ARBA" id="ARBA00004236"/>
    </source>
</evidence>
<keyword evidence="5 8" id="KW-0812">Transmembrane</keyword>
<name>A0AAV5B3K2_9ACTN</name>
<dbReference type="Proteomes" id="UP001055025">
    <property type="component" value="Unassembled WGS sequence"/>
</dbReference>
<feature type="transmembrane region" description="Helical" evidence="8">
    <location>
        <begin position="33"/>
        <end position="56"/>
    </location>
</feature>
<accession>A0AAV5B3K2</accession>
<keyword evidence="4" id="KW-0808">Transferase</keyword>
<sequence>MVTKRRESGSPRRSTGRAGDPWGYRFVKRLADIVVSLLVIVVLLAPCLVMAAIIALQSKGSPFYTQERVGLGGRHFNLLKFRSMAADADDVERYFTPEQLDQWEKERKVDDDPRITSVGRFLRRTSIDELPQFLNVLAGQMSIVGPRPVVDAELGQYGDRAAEFCSRLPGITGWWQVEARNDADYSTGTRQELELYYIEHASPSLDLQIFLRTFGVMGRGTGR</sequence>
<evidence type="ECO:0000313" key="11">
    <source>
        <dbReference type="Proteomes" id="UP001055025"/>
    </source>
</evidence>
<dbReference type="GO" id="GO:0016780">
    <property type="term" value="F:phosphotransferase activity, for other substituted phosphate groups"/>
    <property type="evidence" value="ECO:0007669"/>
    <property type="project" value="TreeGrafter"/>
</dbReference>
<reference evidence="10" key="1">
    <citation type="journal article" date="2022" name="Int. J. Syst. Evol. Microbiol.">
        <title>Granulimonas faecalis gen. nov., sp. nov., and Leptogranulimonas caecicola gen. nov., sp. nov., novel lactate-producing Atopobiaceae bacteria isolated from mouse intestines, and an emended description of the family Atopobiaceae.</title>
        <authorList>
            <person name="Morinaga K."/>
            <person name="Kusada H."/>
            <person name="Sakamoto S."/>
            <person name="Murakami T."/>
            <person name="Toyoda A."/>
            <person name="Mori H."/>
            <person name="Meng X.Y."/>
            <person name="Takashino M."/>
            <person name="Murotomi K."/>
            <person name="Tamaki H."/>
        </authorList>
    </citation>
    <scope>NUCLEOTIDE SEQUENCE</scope>
    <source>
        <strain evidence="10">OPF53</strain>
    </source>
</reference>
<keyword evidence="11" id="KW-1185">Reference proteome</keyword>
<keyword evidence="6 8" id="KW-1133">Transmembrane helix</keyword>
<evidence type="ECO:0000259" key="9">
    <source>
        <dbReference type="Pfam" id="PF02397"/>
    </source>
</evidence>